<keyword evidence="5" id="KW-0812">Transmembrane</keyword>
<evidence type="ECO:0000313" key="7">
    <source>
        <dbReference type="EMBL" id="SSX25895.1"/>
    </source>
</evidence>
<proteinExistence type="inferred from homology"/>
<dbReference type="GO" id="GO:0017171">
    <property type="term" value="F:serine hydrolase activity"/>
    <property type="evidence" value="ECO:0007669"/>
    <property type="project" value="TreeGrafter"/>
</dbReference>
<dbReference type="InterPro" id="IPR000734">
    <property type="entry name" value="TAG_lipase"/>
</dbReference>
<dbReference type="EMBL" id="UFQT01000630">
    <property type="protein sequence ID" value="SSX25895.1"/>
    <property type="molecule type" value="Genomic_DNA"/>
</dbReference>
<dbReference type="GO" id="GO:0016298">
    <property type="term" value="F:lipase activity"/>
    <property type="evidence" value="ECO:0007669"/>
    <property type="project" value="InterPro"/>
</dbReference>
<dbReference type="Gene3D" id="3.40.50.1820">
    <property type="entry name" value="alpha/beta hydrolase"/>
    <property type="match status" value="1"/>
</dbReference>
<dbReference type="SUPFAM" id="SSF53474">
    <property type="entry name" value="alpha/beta-Hydrolases"/>
    <property type="match status" value="1"/>
</dbReference>
<keyword evidence="5" id="KW-0472">Membrane</keyword>
<accession>A0A336M6R5</accession>
<evidence type="ECO:0000256" key="1">
    <source>
        <dbReference type="ARBA" id="ARBA00004613"/>
    </source>
</evidence>
<dbReference type="AlphaFoldDB" id="A0A336M6R5"/>
<dbReference type="PANTHER" id="PTHR11610:SF104">
    <property type="entry name" value="AGAP010328-PA"/>
    <property type="match status" value="1"/>
</dbReference>
<evidence type="ECO:0000256" key="5">
    <source>
        <dbReference type="SAM" id="Phobius"/>
    </source>
</evidence>
<dbReference type="InterPro" id="IPR029058">
    <property type="entry name" value="AB_hydrolase_fold"/>
</dbReference>
<keyword evidence="5" id="KW-1133">Transmembrane helix</keyword>
<protein>
    <submittedName>
        <fullName evidence="7">CSON012881 protein</fullName>
    </submittedName>
</protein>
<dbReference type="GO" id="GO:0005615">
    <property type="term" value="C:extracellular space"/>
    <property type="evidence" value="ECO:0007669"/>
    <property type="project" value="TreeGrafter"/>
</dbReference>
<dbReference type="GO" id="GO:0016042">
    <property type="term" value="P:lipid catabolic process"/>
    <property type="evidence" value="ECO:0007669"/>
    <property type="project" value="TreeGrafter"/>
</dbReference>
<dbReference type="InterPro" id="IPR013818">
    <property type="entry name" value="Lipase"/>
</dbReference>
<sequence>MIFIERRSIIFWVILNVTFVKFIYAELLNTINHAFNMLRPCDNYRPRMENIWFRYYDRHLSPFYDVNFRSDHAVPHPELCKNFNNSSQYSIVIPGWREHCSTSYVRKAIKNLHKFRGGCVICMDYTNYSFTENYKCLYNAFKEIRYSLYLFYLMLEKGGVQFKDLYVFGHSFGSQIALQASQMIGNKRIGAIDACDPAGIFFDGSGLMRKILLDINPRDVRSAAKTVDCWHTSGIYGTKYRLSCDRNWLLGICGLRQPASITTNITSHSFCPIYYNLSFKYTFPVVKQQNLLCSMTNPAKYWPDGFKLGYLETRKRLVHGQVFVNTSQIYPYN</sequence>
<gene>
    <name evidence="7" type="primary">CSON012881</name>
</gene>
<reference evidence="7" key="1">
    <citation type="submission" date="2018-07" db="EMBL/GenBank/DDBJ databases">
        <authorList>
            <person name="Quirk P.G."/>
            <person name="Krulwich T.A."/>
        </authorList>
    </citation>
    <scope>NUCLEOTIDE SEQUENCE</scope>
</reference>
<dbReference type="VEuPathDB" id="VectorBase:CSON012881"/>
<comment type="similarity">
    <text evidence="2 4">Belongs to the AB hydrolase superfamily. Lipase family.</text>
</comment>
<name>A0A336M6R5_CULSO</name>
<organism evidence="7">
    <name type="scientific">Culicoides sonorensis</name>
    <name type="common">Biting midge</name>
    <dbReference type="NCBI Taxonomy" id="179676"/>
    <lineage>
        <taxon>Eukaryota</taxon>
        <taxon>Metazoa</taxon>
        <taxon>Ecdysozoa</taxon>
        <taxon>Arthropoda</taxon>
        <taxon>Hexapoda</taxon>
        <taxon>Insecta</taxon>
        <taxon>Pterygota</taxon>
        <taxon>Neoptera</taxon>
        <taxon>Endopterygota</taxon>
        <taxon>Diptera</taxon>
        <taxon>Nematocera</taxon>
        <taxon>Chironomoidea</taxon>
        <taxon>Ceratopogonidae</taxon>
        <taxon>Ceratopogoninae</taxon>
        <taxon>Culicoides</taxon>
        <taxon>Monoculicoides</taxon>
    </lineage>
</organism>
<dbReference type="Pfam" id="PF00151">
    <property type="entry name" value="Lipase"/>
    <property type="match status" value="1"/>
</dbReference>
<keyword evidence="3" id="KW-0964">Secreted</keyword>
<feature type="transmembrane region" description="Helical" evidence="5">
    <location>
        <begin position="9"/>
        <end position="27"/>
    </location>
</feature>
<comment type="subcellular location">
    <subcellularLocation>
        <location evidence="1">Secreted</location>
    </subcellularLocation>
</comment>
<evidence type="ECO:0000256" key="3">
    <source>
        <dbReference type="ARBA" id="ARBA00022525"/>
    </source>
</evidence>
<evidence type="ECO:0000256" key="4">
    <source>
        <dbReference type="RuleBase" id="RU004262"/>
    </source>
</evidence>
<evidence type="ECO:0000259" key="6">
    <source>
        <dbReference type="Pfam" id="PF00151"/>
    </source>
</evidence>
<feature type="domain" description="Lipase" evidence="6">
    <location>
        <begin position="82"/>
        <end position="233"/>
    </location>
</feature>
<evidence type="ECO:0000256" key="2">
    <source>
        <dbReference type="ARBA" id="ARBA00010701"/>
    </source>
</evidence>
<dbReference type="PANTHER" id="PTHR11610">
    <property type="entry name" value="LIPASE"/>
    <property type="match status" value="1"/>
</dbReference>